<dbReference type="SUPFAM" id="SSF53474">
    <property type="entry name" value="alpha/beta-Hydrolases"/>
    <property type="match status" value="1"/>
</dbReference>
<dbReference type="GO" id="GO:0016787">
    <property type="term" value="F:hydrolase activity"/>
    <property type="evidence" value="ECO:0007669"/>
    <property type="project" value="UniProtKB-KW"/>
</dbReference>
<dbReference type="Pfam" id="PF00561">
    <property type="entry name" value="Abhydrolase_1"/>
    <property type="match status" value="1"/>
</dbReference>
<name>A0A5D4RNS4_9BACI</name>
<feature type="domain" description="AB hydrolase-1" evidence="1">
    <location>
        <begin position="66"/>
        <end position="184"/>
    </location>
</feature>
<dbReference type="InterPro" id="IPR000073">
    <property type="entry name" value="AB_hydrolase_1"/>
</dbReference>
<accession>A0A5D4RNS4</accession>
<sequence length="323" mass="36122">MKKKRRRGWVYVRNGLAILLILCIGWSVFSTIMTAYEQGTYHPPGERVEVDGKKMHVYSKGTGDETIVLMSGLGTAAPVLDFAPLIDELSKKHRVVVVEPFGYGWSDLAETDRTVENIVREMRAALSKADIQGPYILMPHSVSGIYSMYYANQYPEEVKAVIGIDPTLPGALDYFNESPPAMPGFLKYVAPSGIGRLALMIDSRNFLPEAGEGTYSKENLDQTKAISAWKGYNRNVVAEANAIKKNIDQTKDMAFPPDMPVLFFTKEAGKMTADGKNNVTFLETQLTTEPASRVVPLDGHHYLHWTRSVEMSREVDRFVESFR</sequence>
<dbReference type="InterPro" id="IPR029058">
    <property type="entry name" value="AB_hydrolase_fold"/>
</dbReference>
<dbReference type="EMBL" id="VTEQ01000004">
    <property type="protein sequence ID" value="TYS53095.1"/>
    <property type="molecule type" value="Genomic_DNA"/>
</dbReference>
<dbReference type="RefSeq" id="WP_148985610.1">
    <property type="nucleotide sequence ID" value="NZ_JBNILK010000004.1"/>
</dbReference>
<dbReference type="AlphaFoldDB" id="A0A5D4RNS4"/>
<dbReference type="Proteomes" id="UP000322997">
    <property type="component" value="Unassembled WGS sequence"/>
</dbReference>
<protein>
    <submittedName>
        <fullName evidence="2">Alpha/beta hydrolase</fullName>
    </submittedName>
</protein>
<keyword evidence="2" id="KW-0378">Hydrolase</keyword>
<dbReference type="Gene3D" id="3.40.50.1820">
    <property type="entry name" value="alpha/beta hydrolase"/>
    <property type="match status" value="1"/>
</dbReference>
<evidence type="ECO:0000259" key="1">
    <source>
        <dbReference type="Pfam" id="PF00561"/>
    </source>
</evidence>
<dbReference type="PANTHER" id="PTHR42886:SF64">
    <property type="entry name" value="HYDROLASE"/>
    <property type="match status" value="1"/>
</dbReference>
<evidence type="ECO:0000313" key="3">
    <source>
        <dbReference type="Proteomes" id="UP000322997"/>
    </source>
</evidence>
<evidence type="ECO:0000313" key="2">
    <source>
        <dbReference type="EMBL" id="TYS53095.1"/>
    </source>
</evidence>
<comment type="caution">
    <text evidence="2">The sequence shown here is derived from an EMBL/GenBank/DDBJ whole genome shotgun (WGS) entry which is preliminary data.</text>
</comment>
<reference evidence="2 3" key="1">
    <citation type="submission" date="2019-08" db="EMBL/GenBank/DDBJ databases">
        <title>Bacillus genomes from the desert of Cuatro Cienegas, Coahuila.</title>
        <authorList>
            <person name="Olmedo-Alvarez G."/>
        </authorList>
    </citation>
    <scope>NUCLEOTIDE SEQUENCE [LARGE SCALE GENOMIC DNA]</scope>
    <source>
        <strain evidence="2 3">CH108_3D</strain>
    </source>
</reference>
<proteinExistence type="predicted"/>
<dbReference type="PANTHER" id="PTHR42886">
    <property type="entry name" value="RE40534P-RELATED"/>
    <property type="match status" value="1"/>
</dbReference>
<organism evidence="2 3">
    <name type="scientific">Rossellomorea marisflavi</name>
    <dbReference type="NCBI Taxonomy" id="189381"/>
    <lineage>
        <taxon>Bacteria</taxon>
        <taxon>Bacillati</taxon>
        <taxon>Bacillota</taxon>
        <taxon>Bacilli</taxon>
        <taxon>Bacillales</taxon>
        <taxon>Bacillaceae</taxon>
        <taxon>Rossellomorea</taxon>
    </lineage>
</organism>
<gene>
    <name evidence="2" type="ORF">FZC83_15505</name>
</gene>